<dbReference type="KEGG" id="tpv:TP03_0241"/>
<evidence type="ECO:0000313" key="4">
    <source>
        <dbReference type="Proteomes" id="UP000001949"/>
    </source>
</evidence>
<protein>
    <recommendedName>
        <fullName evidence="2">Guanylate cyclase domain-containing protein</fullName>
    </recommendedName>
</protein>
<evidence type="ECO:0000256" key="1">
    <source>
        <dbReference type="SAM" id="MobiDB-lite"/>
    </source>
</evidence>
<organism evidence="3 4">
    <name type="scientific">Theileria parva</name>
    <name type="common">East coast fever infection agent</name>
    <dbReference type="NCBI Taxonomy" id="5875"/>
    <lineage>
        <taxon>Eukaryota</taxon>
        <taxon>Sar</taxon>
        <taxon>Alveolata</taxon>
        <taxon>Apicomplexa</taxon>
        <taxon>Aconoidasida</taxon>
        <taxon>Piroplasmida</taxon>
        <taxon>Theileriidae</taxon>
        <taxon>Theileria</taxon>
    </lineage>
</organism>
<keyword evidence="4" id="KW-1185">Reference proteome</keyword>
<dbReference type="PROSITE" id="PS50125">
    <property type="entry name" value="GUANYLATE_CYCLASE_2"/>
    <property type="match status" value="2"/>
</dbReference>
<dbReference type="Gene3D" id="3.30.70.1230">
    <property type="entry name" value="Nucleotide cyclase"/>
    <property type="match status" value="2"/>
</dbReference>
<dbReference type="InterPro" id="IPR001054">
    <property type="entry name" value="A/G_cyclase"/>
</dbReference>
<dbReference type="eggNOG" id="ENOG502QPPT">
    <property type="taxonomic scope" value="Eukaryota"/>
</dbReference>
<reference evidence="3 4" key="1">
    <citation type="journal article" date="2005" name="Science">
        <title>Genome sequence of Theileria parva, a bovine pathogen that transforms lymphocytes.</title>
        <authorList>
            <person name="Gardner M.J."/>
            <person name="Bishop R."/>
            <person name="Shah T."/>
            <person name="de Villiers E.P."/>
            <person name="Carlton J.M."/>
            <person name="Hall N."/>
            <person name="Ren Q."/>
            <person name="Paulsen I.T."/>
            <person name="Pain A."/>
            <person name="Berriman M."/>
            <person name="Wilson R.J.M."/>
            <person name="Sato S."/>
            <person name="Ralph S.A."/>
            <person name="Mann D.J."/>
            <person name="Xiong Z."/>
            <person name="Shallom S.J."/>
            <person name="Weidman J."/>
            <person name="Jiang L."/>
            <person name="Lynn J."/>
            <person name="Weaver B."/>
            <person name="Shoaibi A."/>
            <person name="Domingo A.R."/>
            <person name="Wasawo D."/>
            <person name="Crabtree J."/>
            <person name="Wortman J.R."/>
            <person name="Haas B."/>
            <person name="Angiuoli S.V."/>
            <person name="Creasy T.H."/>
            <person name="Lu C."/>
            <person name="Suh B."/>
            <person name="Silva J.C."/>
            <person name="Utterback T.R."/>
            <person name="Feldblyum T.V."/>
            <person name="Pertea M."/>
            <person name="Allen J."/>
            <person name="Nierman W.C."/>
            <person name="Taracha E.L.N."/>
            <person name="Salzberg S.L."/>
            <person name="White O.R."/>
            <person name="Fitzhugh H.A."/>
            <person name="Morzaria S."/>
            <person name="Venter J.C."/>
            <person name="Fraser C.M."/>
            <person name="Nene V."/>
        </authorList>
    </citation>
    <scope>NUCLEOTIDE SEQUENCE [LARGE SCALE GENOMIC DNA]</scope>
    <source>
        <strain evidence="3 4">Muguga</strain>
    </source>
</reference>
<evidence type="ECO:0000313" key="3">
    <source>
        <dbReference type="EMBL" id="EAN30976.1"/>
    </source>
</evidence>
<comment type="caution">
    <text evidence="3">The sequence shown here is derived from an EMBL/GenBank/DDBJ whole genome shotgun (WGS) entry which is preliminary data.</text>
</comment>
<accession>Q4N0B0</accession>
<dbReference type="PANTHER" id="PTHR47455:SF1">
    <property type="entry name" value="GUANYLATE CYCLASE DOMAIN-CONTAINING PROTEIN"/>
    <property type="match status" value="1"/>
</dbReference>
<evidence type="ECO:0000259" key="2">
    <source>
        <dbReference type="PROSITE" id="PS50125"/>
    </source>
</evidence>
<sequence length="1309" mass="149581">MKIFRSCSWFYNQLILNSLKNRKFLDSKYDRFDQSTADATDDSADDFDSSDDYDEDENEFYERVRNDWEWLSLRYERRLNELLKMIKNTNTSNNNVNITNKVNVNLTPFLSFIPNIMQSFLTNHLDKTIINGSGLSIDGLDTAEQNGPIIPDSDFYGNIIELMKNGIFEGDVPIMFCDISGFTNLTQRIENSEDPQSVANLGRFLNDFFDPIINLIYHFNGDIIKFSGDAILAIFCDSDKSALLSHNNTKELSVNNTDFNSDIEQEKDLERCLNCIKCCIELHNILNNYPIHYRNYETTHSSEDVSDNITIHISCIYGNIKIKLVGGIFERYEYVVIGDVLSELKVLSNLSKSSETVLSPTLYNKVRDYIHTQQVIFDNNTYHKLLSLGNDENSPSQSDIHDFFDDDNFSMVTQNSLGTLSDVAVTYRLDITNNFDHKIDPSNLVVDNSLLLRLSEINQKNDNIIIKLLKFFMPRYIYNRLLINQFNICNNEMRKITIIFINFRINTTSNTVTSNKLPYSTITDVANTNKSTTSSQDTNVDSTNTDKNPVKHTCGVDSGVLNEIMLICQKCTYSYEGTINKLIVDDKGISILIFMGFPPLFHEDDAFRSILLSLKVVKMSKKIGFNVGIGICTGKVWCGLLGNKLRNEFTSIGNIVNISNRLMMHSFNIQQLVNSDNPQIPEENTKDKNDVAKVQNSSSKSGSDLYNILIDENTYNECSSMIELLELEKIKVKGKDEKLAVYTPTGKLKIHSNDDINTSDNNIVNDTIIKHLYHNTELISLFSTYKENNTTSTLLEESEENHIIVINDETTMNNRLIHKYIDNNTDDDYKVLYVNYDSNRLIYNTLEHTYKLLIHKIISLYNNNSISRNGFDKFNDGDTDEQVSYLKIEESLKMLLNPKLHWYINILNKLIDNKNSDNKLQQLLSNTYNSNNVNALQLLLNGTQTLNNIPTSNTKPRDVNVQDIINSEMDNLESYIYSLIKGINLYYNIILIVNIVKASSVNSKENKVQLNSGEQLKGVHIDMARIDKLLKKLIKYNEKRRKNPNSNKFTLVVLNNDHTVHGTKDPVGISTSKIIDIKRLKKTELKNVLSNIMNENIINNPSDGGSESKEVHDSTHIDLLVDNVYNITNGVHSITYEFIRYLIDNNFNYDKFSNHLYKFFHTTNKSVDDKDVNDGSGKSDSIGLEEKQIIKLVHNYYEYKLNVIKSDELFILKILTILNKPIGMNQLGHILSNHKNNILPENISVDAPQVCKKVDVEVHVNGLLLNNLIESGDENGVIFVNNKILKGIISNIILPDEKLRIIDNLALHT</sequence>
<dbReference type="InterPro" id="IPR029787">
    <property type="entry name" value="Nucleotide_cyclase"/>
</dbReference>
<dbReference type="Proteomes" id="UP000001949">
    <property type="component" value="Unassembled WGS sequence"/>
</dbReference>
<dbReference type="GO" id="GO:0009190">
    <property type="term" value="P:cyclic nucleotide biosynthetic process"/>
    <property type="evidence" value="ECO:0007669"/>
    <property type="project" value="InterPro"/>
</dbReference>
<dbReference type="CDD" id="cd07302">
    <property type="entry name" value="CHD"/>
    <property type="match status" value="2"/>
</dbReference>
<dbReference type="InParanoid" id="Q4N0B0"/>
<proteinExistence type="predicted"/>
<dbReference type="VEuPathDB" id="PiroplasmaDB:TpMuguga_03g00241"/>
<feature type="domain" description="Guanylate cyclase" evidence="2">
    <location>
        <begin position="519"/>
        <end position="663"/>
    </location>
</feature>
<name>Q4N0B0_THEPA</name>
<dbReference type="RefSeq" id="XP_763259.1">
    <property type="nucleotide sequence ID" value="XM_758166.1"/>
</dbReference>
<dbReference type="GeneID" id="3500185"/>
<dbReference type="OMA" id="IFERYEY"/>
<dbReference type="PANTHER" id="PTHR47455">
    <property type="entry name" value="ADENYLYL CYCLASE BETA"/>
    <property type="match status" value="1"/>
</dbReference>
<dbReference type="SUPFAM" id="SSF55073">
    <property type="entry name" value="Nucleotide cyclase"/>
    <property type="match status" value="2"/>
</dbReference>
<dbReference type="GO" id="GO:0035556">
    <property type="term" value="P:intracellular signal transduction"/>
    <property type="evidence" value="ECO:0007669"/>
    <property type="project" value="InterPro"/>
</dbReference>
<feature type="region of interest" description="Disordered" evidence="1">
    <location>
        <begin position="676"/>
        <end position="701"/>
    </location>
</feature>
<feature type="domain" description="Guanylate cyclase" evidence="2">
    <location>
        <begin position="173"/>
        <end position="234"/>
    </location>
</feature>
<gene>
    <name evidence="3" type="ordered locus">TP03_0241</name>
</gene>
<dbReference type="EMBL" id="AAGK01000005">
    <property type="protein sequence ID" value="EAN30976.1"/>
    <property type="molecule type" value="Genomic_DNA"/>
</dbReference>
<dbReference type="STRING" id="5875.Q4N0B0"/>